<sequence>MRELRDRDKAAFSWLAKRLAANWSRSYFGTQSKCDVLLNNMCECFNAVILGARGLPILDMLETVRLILMKRIHVWRDQMKKYSREICLAIQKFLENLMKKSNDFIVHWNGDAKFEAEDSYGDRLNVNLRMRTCSCRRWQLNGIPCAHAIAAIFYMGEEPEAYVDECYHKETYLRIYSHLMTTLDGSNSWPDSEMPPMLPLEHEKLPGRLKKNNRRKQPDEINLGGKKVVDTAKGTQQSVAKLASERTVELTAIAINESEPATHARKKLEVRRNWMASQSSVASCYPK</sequence>
<dbReference type="PANTHER" id="PTHR31973">
    <property type="entry name" value="POLYPROTEIN, PUTATIVE-RELATED"/>
    <property type="match status" value="1"/>
</dbReference>
<dbReference type="InterPro" id="IPR006564">
    <property type="entry name" value="Znf_PMZ"/>
</dbReference>
<keyword evidence="6" id="KW-1185">Reference proteome</keyword>
<dbReference type="Proteomes" id="UP000515151">
    <property type="component" value="Chromosome 1"/>
</dbReference>
<keyword evidence="3" id="KW-0862">Zinc</keyword>
<name>A0A6P8DF01_PUNGR</name>
<protein>
    <submittedName>
        <fullName evidence="7">Uncharacterized protein LOC116206431</fullName>
    </submittedName>
</protein>
<dbReference type="PANTHER" id="PTHR31973:SF187">
    <property type="entry name" value="MUTATOR TRANSPOSASE MUDRA PROTEIN"/>
    <property type="match status" value="1"/>
</dbReference>
<proteinExistence type="predicted"/>
<organism evidence="6 7">
    <name type="scientific">Punica granatum</name>
    <name type="common">Pomegranate</name>
    <dbReference type="NCBI Taxonomy" id="22663"/>
    <lineage>
        <taxon>Eukaryota</taxon>
        <taxon>Viridiplantae</taxon>
        <taxon>Streptophyta</taxon>
        <taxon>Embryophyta</taxon>
        <taxon>Tracheophyta</taxon>
        <taxon>Spermatophyta</taxon>
        <taxon>Magnoliopsida</taxon>
        <taxon>eudicotyledons</taxon>
        <taxon>Gunneridae</taxon>
        <taxon>Pentapetalae</taxon>
        <taxon>rosids</taxon>
        <taxon>malvids</taxon>
        <taxon>Myrtales</taxon>
        <taxon>Lythraceae</taxon>
        <taxon>Punica</taxon>
    </lineage>
</organism>
<dbReference type="OrthoDB" id="687700at2759"/>
<reference evidence="6" key="1">
    <citation type="journal article" date="2020" name="Plant Biotechnol. J.">
        <title>The pomegranate (Punica granatum L.) draft genome dissects genetic divergence between soft- and hard-seeded cultivars.</title>
        <authorList>
            <person name="Luo X."/>
            <person name="Li H."/>
            <person name="Wu Z."/>
            <person name="Yao W."/>
            <person name="Zhao P."/>
            <person name="Cao D."/>
            <person name="Yu H."/>
            <person name="Li K."/>
            <person name="Poudel K."/>
            <person name="Zhao D."/>
            <person name="Zhang F."/>
            <person name="Xia X."/>
            <person name="Chen L."/>
            <person name="Wang Q."/>
            <person name="Jing D."/>
            <person name="Cao S."/>
        </authorList>
    </citation>
    <scope>NUCLEOTIDE SEQUENCE [LARGE SCALE GENOMIC DNA]</scope>
    <source>
        <strain evidence="6">cv. Tunisia</strain>
    </source>
</reference>
<evidence type="ECO:0000256" key="3">
    <source>
        <dbReference type="ARBA" id="ARBA00022833"/>
    </source>
</evidence>
<accession>A0A6P8DF01</accession>
<evidence type="ECO:0000256" key="4">
    <source>
        <dbReference type="PROSITE-ProRule" id="PRU00325"/>
    </source>
</evidence>
<evidence type="ECO:0000256" key="2">
    <source>
        <dbReference type="ARBA" id="ARBA00022771"/>
    </source>
</evidence>
<keyword evidence="1" id="KW-0479">Metal-binding</keyword>
<evidence type="ECO:0000259" key="5">
    <source>
        <dbReference type="PROSITE" id="PS50966"/>
    </source>
</evidence>
<evidence type="ECO:0000313" key="6">
    <source>
        <dbReference type="Proteomes" id="UP000515151"/>
    </source>
</evidence>
<dbReference type="AlphaFoldDB" id="A0A6P8DF01"/>
<dbReference type="SMART" id="SM00575">
    <property type="entry name" value="ZnF_PMZ"/>
    <property type="match status" value="1"/>
</dbReference>
<keyword evidence="2 4" id="KW-0863">Zinc-finger</keyword>
<dbReference type="RefSeq" id="XP_031395165.1">
    <property type="nucleotide sequence ID" value="XM_031539305.1"/>
</dbReference>
<dbReference type="PROSITE" id="PS50966">
    <property type="entry name" value="ZF_SWIM"/>
    <property type="match status" value="1"/>
</dbReference>
<reference evidence="7" key="2">
    <citation type="submission" date="2025-08" db="UniProtKB">
        <authorList>
            <consortium name="RefSeq"/>
        </authorList>
    </citation>
    <scope>IDENTIFICATION</scope>
    <source>
        <tissue evidence="7">Leaf</tissue>
    </source>
</reference>
<dbReference type="Pfam" id="PF04434">
    <property type="entry name" value="SWIM"/>
    <property type="match status" value="1"/>
</dbReference>
<dbReference type="GO" id="GO:0008270">
    <property type="term" value="F:zinc ion binding"/>
    <property type="evidence" value="ECO:0007669"/>
    <property type="project" value="UniProtKB-KW"/>
</dbReference>
<dbReference type="InterPro" id="IPR007527">
    <property type="entry name" value="Znf_SWIM"/>
</dbReference>
<gene>
    <name evidence="7" type="primary">LOC116206431</name>
</gene>
<evidence type="ECO:0000313" key="7">
    <source>
        <dbReference type="RefSeq" id="XP_031395165.1"/>
    </source>
</evidence>
<evidence type="ECO:0000256" key="1">
    <source>
        <dbReference type="ARBA" id="ARBA00022723"/>
    </source>
</evidence>
<dbReference type="GeneID" id="116206431"/>
<feature type="domain" description="SWIM-type" evidence="5">
    <location>
        <begin position="124"/>
        <end position="156"/>
    </location>
</feature>